<dbReference type="PANTHER" id="PTHR21248:SF23">
    <property type="entry name" value="CARDIOLIPIN SYNTHASE B"/>
    <property type="match status" value="1"/>
</dbReference>
<evidence type="ECO:0000313" key="11">
    <source>
        <dbReference type="EMBL" id="PWN55584.1"/>
    </source>
</evidence>
<feature type="domain" description="PLD phosphodiesterase" evidence="10">
    <location>
        <begin position="108"/>
        <end position="135"/>
    </location>
</feature>
<feature type="active site" evidence="9">
    <location>
        <position position="120"/>
    </location>
</feature>
<feature type="domain" description="PLD phosphodiesterase" evidence="10">
    <location>
        <begin position="289"/>
        <end position="316"/>
    </location>
</feature>
<evidence type="ECO:0000256" key="9">
    <source>
        <dbReference type="HAMAP-Rule" id="MF_01917"/>
    </source>
</evidence>
<dbReference type="OrthoDB" id="9762009at2"/>
<keyword evidence="12" id="KW-1185">Reference proteome</keyword>
<sequence length="408" mass="47507">MNGRWTRDNTIELLENGEMFYPRVLADIERAREEVLIETFIWWDDEIGYQLHKAVIQAAERGVRVDITVDGFGSGSLPASFVQSLSDAGINLHVYDPRGRVLGYQTNLFRRLHRKFAIIDATVGYIGGINYSMEHVREHGPKSKQDYAVRVTGPVVDEMHQFCRKQVGRINTPERRRWLRRLRWYRPNPLKPARHAQAALVWRDNADHDQAIEQWYYDGIVNARREIIIANAYFFPGYRFLRALRLAAERGVRVCLILQGEPDKFYVRQAASTLYDYLLNAGIEIHEYIDRPLHGKVAIIDDDWATVGSSNLDPFSLALNLEANLFIRDTEFAGLLRDRLVALMDTACHRVQRQEVPRQRGWRQIVRVLVFHFLRRFPAWARLIPGHVKRIQPSGRDRLVARESKRLT</sequence>
<dbReference type="Pfam" id="PF13091">
    <property type="entry name" value="PLDc_2"/>
    <property type="match status" value="2"/>
</dbReference>
<evidence type="ECO:0000256" key="7">
    <source>
        <dbReference type="ARBA" id="ARBA00023209"/>
    </source>
</evidence>
<dbReference type="InterPro" id="IPR001736">
    <property type="entry name" value="PLipase_D/transphosphatidylase"/>
</dbReference>
<dbReference type="SUPFAM" id="SSF56024">
    <property type="entry name" value="Phospholipase D/nuclease"/>
    <property type="match status" value="2"/>
</dbReference>
<dbReference type="InterPro" id="IPR030872">
    <property type="entry name" value="Cardiolipin_synth_ClsB"/>
</dbReference>
<keyword evidence="5 9" id="KW-0443">Lipid metabolism</keyword>
<dbReference type="CDD" id="cd09159">
    <property type="entry name" value="PLDc_ybhO_like_2"/>
    <property type="match status" value="1"/>
</dbReference>
<evidence type="ECO:0000256" key="3">
    <source>
        <dbReference type="ARBA" id="ARBA00022679"/>
    </source>
</evidence>
<dbReference type="HAMAP" id="MF_01917">
    <property type="entry name" value="Cardiolipin_synth_ClsB"/>
    <property type="match status" value="1"/>
</dbReference>
<evidence type="ECO:0000256" key="6">
    <source>
        <dbReference type="ARBA" id="ARBA00023136"/>
    </source>
</evidence>
<dbReference type="PANTHER" id="PTHR21248">
    <property type="entry name" value="CARDIOLIPIN SYNTHASE"/>
    <property type="match status" value="1"/>
</dbReference>
<dbReference type="CDD" id="cd09110">
    <property type="entry name" value="PLDc_CLS_1"/>
    <property type="match status" value="1"/>
</dbReference>
<dbReference type="EC" id="2.7.8.-" evidence="9"/>
<dbReference type="GO" id="GO:0032049">
    <property type="term" value="P:cardiolipin biosynthetic process"/>
    <property type="evidence" value="ECO:0007669"/>
    <property type="project" value="InterPro"/>
</dbReference>
<organism evidence="11 12">
    <name type="scientific">Abyssibacter profundi</name>
    <dbReference type="NCBI Taxonomy" id="2182787"/>
    <lineage>
        <taxon>Bacteria</taxon>
        <taxon>Pseudomonadati</taxon>
        <taxon>Pseudomonadota</taxon>
        <taxon>Gammaproteobacteria</taxon>
        <taxon>Chromatiales</taxon>
        <taxon>Oceanococcaceae</taxon>
        <taxon>Abyssibacter</taxon>
    </lineage>
</organism>
<keyword evidence="3 9" id="KW-0808">Transferase</keyword>
<keyword evidence="1 9" id="KW-1003">Cell membrane</keyword>
<evidence type="ECO:0000256" key="2">
    <source>
        <dbReference type="ARBA" id="ARBA00022516"/>
    </source>
</evidence>
<dbReference type="Proteomes" id="UP000251800">
    <property type="component" value="Unassembled WGS sequence"/>
</dbReference>
<comment type="caution">
    <text evidence="11">The sequence shown here is derived from an EMBL/GenBank/DDBJ whole genome shotgun (WGS) entry which is preliminary data.</text>
</comment>
<feature type="active site" evidence="9">
    <location>
        <position position="115"/>
    </location>
</feature>
<dbReference type="Gene3D" id="3.30.870.10">
    <property type="entry name" value="Endonuclease Chain A"/>
    <property type="match status" value="2"/>
</dbReference>
<dbReference type="PROSITE" id="PS50035">
    <property type="entry name" value="PLD"/>
    <property type="match status" value="2"/>
</dbReference>
<dbReference type="GO" id="GO:0005886">
    <property type="term" value="C:plasma membrane"/>
    <property type="evidence" value="ECO:0007669"/>
    <property type="project" value="UniProtKB-SubCell"/>
</dbReference>
<dbReference type="GO" id="GO:0008808">
    <property type="term" value="F:cardiolipin synthase activity"/>
    <property type="evidence" value="ECO:0007669"/>
    <property type="project" value="InterPro"/>
</dbReference>
<comment type="catalytic activity">
    <reaction evidence="9">
        <text>2 a 1,2-diacyl-sn-glycero-3-phospho-(1'-sn-glycerol) = a cardiolipin + glycerol</text>
        <dbReference type="Rhea" id="RHEA:31451"/>
        <dbReference type="ChEBI" id="CHEBI:17754"/>
        <dbReference type="ChEBI" id="CHEBI:62237"/>
        <dbReference type="ChEBI" id="CHEBI:64716"/>
    </reaction>
</comment>
<feature type="active site" evidence="9">
    <location>
        <position position="296"/>
    </location>
</feature>
<comment type="subcellular location">
    <subcellularLocation>
        <location evidence="9">Cell membrane</location>
        <topology evidence="9">Peripheral membrane protein</topology>
    </subcellularLocation>
</comment>
<dbReference type="AlphaFoldDB" id="A0A363UJJ9"/>
<evidence type="ECO:0000256" key="1">
    <source>
        <dbReference type="ARBA" id="ARBA00022475"/>
    </source>
</evidence>
<evidence type="ECO:0000313" key="12">
    <source>
        <dbReference type="Proteomes" id="UP000251800"/>
    </source>
</evidence>
<gene>
    <name evidence="9" type="primary">clsB</name>
    <name evidence="11" type="ORF">DEH80_12290</name>
</gene>
<comment type="function">
    <text evidence="9">Catalyzes the phosphatidyl group transfer from one phosphatidylglycerol molecule to another to form cardiolipin (CL) (diphosphatidylglycerol) and glycerol.</text>
</comment>
<feature type="active site" evidence="9">
    <location>
        <position position="294"/>
    </location>
</feature>
<dbReference type="InterPro" id="IPR025202">
    <property type="entry name" value="PLD-like_dom"/>
</dbReference>
<protein>
    <recommendedName>
        <fullName evidence="9">Cardiolipin synthase B</fullName>
        <shortName evidence="9">CL synthase</shortName>
        <ecNumber evidence="9">2.7.8.-</ecNumber>
    </recommendedName>
</protein>
<keyword evidence="6 9" id="KW-0472">Membrane</keyword>
<reference evidence="11 12" key="1">
    <citation type="submission" date="2018-05" db="EMBL/GenBank/DDBJ databases">
        <title>Abyssibacter profundi OUC007T gen. nov., sp. nov, a marine bacterium isolated from seawater of the Mariana Trench.</title>
        <authorList>
            <person name="Zhou S."/>
        </authorList>
    </citation>
    <scope>NUCLEOTIDE SEQUENCE [LARGE SCALE GENOMIC DNA]</scope>
    <source>
        <strain evidence="11 12">OUC007</strain>
    </source>
</reference>
<feature type="active site" evidence="9">
    <location>
        <position position="301"/>
    </location>
</feature>
<keyword evidence="2 9" id="KW-0444">Lipid biosynthesis</keyword>
<evidence type="ECO:0000256" key="5">
    <source>
        <dbReference type="ARBA" id="ARBA00023098"/>
    </source>
</evidence>
<name>A0A363UJJ9_9GAMM</name>
<evidence type="ECO:0000259" key="10">
    <source>
        <dbReference type="PROSITE" id="PS50035"/>
    </source>
</evidence>
<dbReference type="SMART" id="SM00155">
    <property type="entry name" value="PLDc"/>
    <property type="match status" value="2"/>
</dbReference>
<proteinExistence type="inferred from homology"/>
<keyword evidence="4" id="KW-0677">Repeat</keyword>
<evidence type="ECO:0000256" key="4">
    <source>
        <dbReference type="ARBA" id="ARBA00022737"/>
    </source>
</evidence>
<dbReference type="NCBIfam" id="NF008427">
    <property type="entry name" value="PRK11263.1"/>
    <property type="match status" value="1"/>
</dbReference>
<dbReference type="EMBL" id="QEQK01000010">
    <property type="protein sequence ID" value="PWN55584.1"/>
    <property type="molecule type" value="Genomic_DNA"/>
</dbReference>
<keyword evidence="8 9" id="KW-1208">Phospholipid metabolism</keyword>
<keyword evidence="7 9" id="KW-0594">Phospholipid biosynthesis</keyword>
<evidence type="ECO:0000256" key="8">
    <source>
        <dbReference type="ARBA" id="ARBA00023264"/>
    </source>
</evidence>
<accession>A0A363UJJ9</accession>
<feature type="active site" evidence="9">
    <location>
        <position position="113"/>
    </location>
</feature>
<comment type="similarity">
    <text evidence="9">Belongs to the phospholipase D family. Cardiolipin synthase subfamily. ClsB sub-subfamily.</text>
</comment>